<dbReference type="AlphaFoldDB" id="A0A2V1DDY9"/>
<evidence type="ECO:0000313" key="2">
    <source>
        <dbReference type="EMBL" id="PVH95334.1"/>
    </source>
</evidence>
<evidence type="ECO:0000313" key="3">
    <source>
        <dbReference type="Proteomes" id="UP000244855"/>
    </source>
</evidence>
<name>A0A2V1DDY9_9PLEO</name>
<dbReference type="STRING" id="97972.A0A2V1DDY9"/>
<dbReference type="SUPFAM" id="SSF56784">
    <property type="entry name" value="HAD-like"/>
    <property type="match status" value="1"/>
</dbReference>
<dbReference type="GO" id="GO:0016791">
    <property type="term" value="F:phosphatase activity"/>
    <property type="evidence" value="ECO:0007669"/>
    <property type="project" value="UniProtKB-ARBA"/>
</dbReference>
<dbReference type="Gene3D" id="3.40.50.1000">
    <property type="entry name" value="HAD superfamily/HAD-like"/>
    <property type="match status" value="1"/>
</dbReference>
<dbReference type="InterPro" id="IPR051540">
    <property type="entry name" value="S-2-haloacid_dehalogenase"/>
</dbReference>
<keyword evidence="1" id="KW-0378">Hydrolase</keyword>
<protein>
    <submittedName>
        <fullName evidence="2">HAD-like protein</fullName>
    </submittedName>
</protein>
<accession>A0A2V1DDY9</accession>
<dbReference type="InterPro" id="IPR036412">
    <property type="entry name" value="HAD-like_sf"/>
</dbReference>
<dbReference type="Gene3D" id="1.10.150.240">
    <property type="entry name" value="Putative phosphatase, domain 2"/>
    <property type="match status" value="1"/>
</dbReference>
<sequence>MTIKAILFDYMGTCLDWHSSVVSTLPPSMPPEQASQLALQWRQQYFDLNQARVSRNLPVEPFDDTLAKALDIVLSDQFKNLERHFDGNAKKRAIRAFHNEKAWPDVKPAIEALRERGGYEIFVHANGTTRLQLDITKSSGLAFDMLFSSELLGSIIPAPEGFLKVLKLIGAEPQEVVKVAAHAYDLRGAKRVGMKTVYVRRWTDDIEEDMEALKGEFNVFLEDMRDLEDVIKKLEGA</sequence>
<evidence type="ECO:0000256" key="1">
    <source>
        <dbReference type="ARBA" id="ARBA00022801"/>
    </source>
</evidence>
<keyword evidence="3" id="KW-1185">Reference proteome</keyword>
<dbReference type="InterPro" id="IPR006439">
    <property type="entry name" value="HAD-SF_hydro_IA"/>
</dbReference>
<dbReference type="EMBL" id="KZ805500">
    <property type="protein sequence ID" value="PVH95334.1"/>
    <property type="molecule type" value="Genomic_DNA"/>
</dbReference>
<organism evidence="2 3">
    <name type="scientific">Periconia macrospinosa</name>
    <dbReference type="NCBI Taxonomy" id="97972"/>
    <lineage>
        <taxon>Eukaryota</taxon>
        <taxon>Fungi</taxon>
        <taxon>Dikarya</taxon>
        <taxon>Ascomycota</taxon>
        <taxon>Pezizomycotina</taxon>
        <taxon>Dothideomycetes</taxon>
        <taxon>Pleosporomycetidae</taxon>
        <taxon>Pleosporales</taxon>
        <taxon>Massarineae</taxon>
        <taxon>Periconiaceae</taxon>
        <taxon>Periconia</taxon>
    </lineage>
</organism>
<proteinExistence type="predicted"/>
<dbReference type="PANTHER" id="PTHR43316:SF3">
    <property type="entry name" value="HALOACID DEHALOGENASE, TYPE II (AFU_ORTHOLOGUE AFUA_2G07750)-RELATED"/>
    <property type="match status" value="1"/>
</dbReference>
<gene>
    <name evidence="2" type="ORF">DM02DRAFT_163354</name>
</gene>
<dbReference type="InterPro" id="IPR023198">
    <property type="entry name" value="PGP-like_dom2"/>
</dbReference>
<reference evidence="2 3" key="1">
    <citation type="journal article" date="2018" name="Sci. Rep.">
        <title>Comparative genomics provides insights into the lifestyle and reveals functional heterogeneity of dark septate endophytic fungi.</title>
        <authorList>
            <person name="Knapp D.G."/>
            <person name="Nemeth J.B."/>
            <person name="Barry K."/>
            <person name="Hainaut M."/>
            <person name="Henrissat B."/>
            <person name="Johnson J."/>
            <person name="Kuo A."/>
            <person name="Lim J.H.P."/>
            <person name="Lipzen A."/>
            <person name="Nolan M."/>
            <person name="Ohm R.A."/>
            <person name="Tamas L."/>
            <person name="Grigoriev I.V."/>
            <person name="Spatafora J.W."/>
            <person name="Nagy L.G."/>
            <person name="Kovacs G.M."/>
        </authorList>
    </citation>
    <scope>NUCLEOTIDE SEQUENCE [LARGE SCALE GENOMIC DNA]</scope>
    <source>
        <strain evidence="2 3">DSE2036</strain>
    </source>
</reference>
<dbReference type="InterPro" id="IPR023214">
    <property type="entry name" value="HAD_sf"/>
</dbReference>
<dbReference type="PRINTS" id="PR00413">
    <property type="entry name" value="HADHALOGNASE"/>
</dbReference>
<dbReference type="OrthoDB" id="2363873at2759"/>
<dbReference type="Pfam" id="PF00702">
    <property type="entry name" value="Hydrolase"/>
    <property type="match status" value="1"/>
</dbReference>
<dbReference type="PANTHER" id="PTHR43316">
    <property type="entry name" value="HYDROLASE, HALOACID DELAHOGENASE-RELATED"/>
    <property type="match status" value="1"/>
</dbReference>
<dbReference type="Proteomes" id="UP000244855">
    <property type="component" value="Unassembled WGS sequence"/>
</dbReference>